<accession>A0A9P6AIU7</accession>
<dbReference type="EMBL" id="MU129104">
    <property type="protein sequence ID" value="KAF9506645.1"/>
    <property type="molecule type" value="Genomic_DNA"/>
</dbReference>
<feature type="region of interest" description="Disordered" evidence="1">
    <location>
        <begin position="229"/>
        <end position="360"/>
    </location>
</feature>
<feature type="compositionally biased region" description="Low complexity" evidence="1">
    <location>
        <begin position="120"/>
        <end position="129"/>
    </location>
</feature>
<name>A0A9P6AIU7_9AGAM</name>
<proteinExistence type="predicted"/>
<feature type="compositionally biased region" description="Polar residues" evidence="1">
    <location>
        <begin position="200"/>
        <end position="216"/>
    </location>
</feature>
<gene>
    <name evidence="2" type="ORF">BS47DRAFT_387244</name>
</gene>
<evidence type="ECO:0000313" key="2">
    <source>
        <dbReference type="EMBL" id="KAF9506645.1"/>
    </source>
</evidence>
<protein>
    <submittedName>
        <fullName evidence="2">Uncharacterized protein</fullName>
    </submittedName>
</protein>
<feature type="compositionally biased region" description="Polar residues" evidence="1">
    <location>
        <begin position="130"/>
        <end position="154"/>
    </location>
</feature>
<evidence type="ECO:0000313" key="3">
    <source>
        <dbReference type="Proteomes" id="UP000886523"/>
    </source>
</evidence>
<feature type="compositionally biased region" description="Low complexity" evidence="1">
    <location>
        <begin position="229"/>
        <end position="239"/>
    </location>
</feature>
<reference evidence="2" key="1">
    <citation type="journal article" date="2020" name="Nat. Commun.">
        <title>Large-scale genome sequencing of mycorrhizal fungi provides insights into the early evolution of symbiotic traits.</title>
        <authorList>
            <person name="Miyauchi S."/>
            <person name="Kiss E."/>
            <person name="Kuo A."/>
            <person name="Drula E."/>
            <person name="Kohler A."/>
            <person name="Sanchez-Garcia M."/>
            <person name="Morin E."/>
            <person name="Andreopoulos B."/>
            <person name="Barry K.W."/>
            <person name="Bonito G."/>
            <person name="Buee M."/>
            <person name="Carver A."/>
            <person name="Chen C."/>
            <person name="Cichocki N."/>
            <person name="Clum A."/>
            <person name="Culley D."/>
            <person name="Crous P.W."/>
            <person name="Fauchery L."/>
            <person name="Girlanda M."/>
            <person name="Hayes R.D."/>
            <person name="Keri Z."/>
            <person name="LaButti K."/>
            <person name="Lipzen A."/>
            <person name="Lombard V."/>
            <person name="Magnuson J."/>
            <person name="Maillard F."/>
            <person name="Murat C."/>
            <person name="Nolan M."/>
            <person name="Ohm R.A."/>
            <person name="Pangilinan J."/>
            <person name="Pereira M.F."/>
            <person name="Perotto S."/>
            <person name="Peter M."/>
            <person name="Pfister S."/>
            <person name="Riley R."/>
            <person name="Sitrit Y."/>
            <person name="Stielow J.B."/>
            <person name="Szollosi G."/>
            <person name="Zifcakova L."/>
            <person name="Stursova M."/>
            <person name="Spatafora J.W."/>
            <person name="Tedersoo L."/>
            <person name="Vaario L.M."/>
            <person name="Yamada A."/>
            <person name="Yan M."/>
            <person name="Wang P."/>
            <person name="Xu J."/>
            <person name="Bruns T."/>
            <person name="Baldrian P."/>
            <person name="Vilgalys R."/>
            <person name="Dunand C."/>
            <person name="Henrissat B."/>
            <person name="Grigoriev I.V."/>
            <person name="Hibbett D."/>
            <person name="Nagy L.G."/>
            <person name="Martin F.M."/>
        </authorList>
    </citation>
    <scope>NUCLEOTIDE SEQUENCE</scope>
    <source>
        <strain evidence="2">UP504</strain>
    </source>
</reference>
<feature type="region of interest" description="Disordered" evidence="1">
    <location>
        <begin position="461"/>
        <end position="584"/>
    </location>
</feature>
<organism evidence="2 3">
    <name type="scientific">Hydnum rufescens UP504</name>
    <dbReference type="NCBI Taxonomy" id="1448309"/>
    <lineage>
        <taxon>Eukaryota</taxon>
        <taxon>Fungi</taxon>
        <taxon>Dikarya</taxon>
        <taxon>Basidiomycota</taxon>
        <taxon>Agaricomycotina</taxon>
        <taxon>Agaricomycetes</taxon>
        <taxon>Cantharellales</taxon>
        <taxon>Hydnaceae</taxon>
        <taxon>Hydnum</taxon>
    </lineage>
</organism>
<keyword evidence="3" id="KW-1185">Reference proteome</keyword>
<feature type="compositionally biased region" description="Polar residues" evidence="1">
    <location>
        <begin position="108"/>
        <end position="119"/>
    </location>
</feature>
<dbReference type="OrthoDB" id="3331491at2759"/>
<feature type="compositionally biased region" description="Low complexity" evidence="1">
    <location>
        <begin position="163"/>
        <end position="176"/>
    </location>
</feature>
<feature type="compositionally biased region" description="Low complexity" evidence="1">
    <location>
        <begin position="1"/>
        <end position="10"/>
    </location>
</feature>
<comment type="caution">
    <text evidence="2">The sequence shown here is derived from an EMBL/GenBank/DDBJ whole genome shotgun (WGS) entry which is preliminary data.</text>
</comment>
<feature type="region of interest" description="Disordered" evidence="1">
    <location>
        <begin position="191"/>
        <end position="217"/>
    </location>
</feature>
<feature type="compositionally biased region" description="Low complexity" evidence="1">
    <location>
        <begin position="517"/>
        <end position="535"/>
    </location>
</feature>
<sequence>MQQPTTLLKPPSLPSPTSPKLSTDPNKPHAGRLSDKIARFDRLGGVPAPKGGLGLGAPPPPVSIGRNMSQNLELWGSKVEHQPNRQSVSRSGSLKMPRTSLDGKVEPTSPSSLGQFDTLPTSTRPRTPSNFSLHSNSDRGTFLSPNITGESSPSYGRHGSTRSVSPVPSVGSASGAQGDSLTVAAVSNLPVSPSLRPQDAASSIATDMDLSSNRTGLTVQTPVVSTTVSVLSSPTSDVSNGLPDVSRGRAGTVTVGDALTSGPAMSPPVESLVSREKSRSMSPHPRPSTPSYVAQVLMRDSPNEDRPRPSTPSYVAQAASYFPPARSSRRQSSIYLPPSYGSSPPLSSPPRDSDPPVTESGELAAPALSAEAGDTISPLPSTPPRSSVIPLNRLIASGPRADDVPSTRASMDTAYFSVENDHDFVFLAPNETMTDVWVDGQRVVLQDNLGSETKVRTLPHGFLDASPSPVPAHSADKTASVTESTPPSDTGSTAVVPTSSKGSTPVPRTQSPLARTSSILSSARARVLSSASTATNSTGRKPRPKSMLIPGKWISSDDEDEEEEEGESEGGKGWARIVVASRAR</sequence>
<evidence type="ECO:0000256" key="1">
    <source>
        <dbReference type="SAM" id="MobiDB-lite"/>
    </source>
</evidence>
<feature type="compositionally biased region" description="Low complexity" evidence="1">
    <location>
        <begin position="332"/>
        <end position="345"/>
    </location>
</feature>
<feature type="compositionally biased region" description="Basic and acidic residues" evidence="1">
    <location>
        <begin position="32"/>
        <end position="42"/>
    </location>
</feature>
<feature type="region of interest" description="Disordered" evidence="1">
    <location>
        <begin position="1"/>
        <end position="177"/>
    </location>
</feature>
<feature type="compositionally biased region" description="Polar residues" evidence="1">
    <location>
        <begin position="477"/>
        <end position="516"/>
    </location>
</feature>
<feature type="compositionally biased region" description="Acidic residues" evidence="1">
    <location>
        <begin position="556"/>
        <end position="568"/>
    </location>
</feature>
<dbReference type="AlphaFoldDB" id="A0A9P6AIU7"/>
<dbReference type="Proteomes" id="UP000886523">
    <property type="component" value="Unassembled WGS sequence"/>
</dbReference>